<accession>A0A3B6DCT4</accession>
<protein>
    <submittedName>
        <fullName evidence="2">Uncharacterized protein</fullName>
    </submittedName>
</protein>
<dbReference type="Gramene" id="TraesCS2D02G282100.1">
    <property type="protein sequence ID" value="TraesCS2D02G282100.1"/>
    <property type="gene ID" value="TraesCS2D02G282100"/>
</dbReference>
<evidence type="ECO:0000313" key="3">
    <source>
        <dbReference type="Proteomes" id="UP000019116"/>
    </source>
</evidence>
<evidence type="ECO:0000313" key="2">
    <source>
        <dbReference type="EnsemblPlants" id="TraesCS2D02G282100.1"/>
    </source>
</evidence>
<sequence length="95" mass="10397">MDIGLYKRARATRHKTAMPFYPRSPAAAAPAAPVQAAPWPLTPAPPQGVITVQVMAPGNSKHCDGPGGDADIDRRAALYISRVQERLRLERMHER</sequence>
<dbReference type="Gramene" id="TraesROB_scaffold_127942_01G000100.1">
    <property type="protein sequence ID" value="TraesROB_scaffold_127942_01G000100.1"/>
    <property type="gene ID" value="TraesROB_scaffold_127942_01G000100"/>
</dbReference>
<reference evidence="2" key="1">
    <citation type="submission" date="2018-08" db="EMBL/GenBank/DDBJ databases">
        <authorList>
            <person name="Rossello M."/>
        </authorList>
    </citation>
    <scope>NUCLEOTIDE SEQUENCE [LARGE SCALE GENOMIC DNA]</scope>
    <source>
        <strain evidence="2">cv. Chinese Spring</strain>
    </source>
</reference>
<dbReference type="Proteomes" id="UP000019116">
    <property type="component" value="Chromosome 2D"/>
</dbReference>
<dbReference type="Gramene" id="TraesCAD_scaffold_063732_01G000200.1">
    <property type="protein sequence ID" value="TraesCAD_scaffold_063732_01G000200.1"/>
    <property type="gene ID" value="TraesCAD_scaffold_063732_01G000200"/>
</dbReference>
<feature type="compositionally biased region" description="Low complexity" evidence="1">
    <location>
        <begin position="19"/>
        <end position="39"/>
    </location>
</feature>
<name>A0A3B6DCT4_WHEAT</name>
<dbReference type="Gramene" id="TraesCLE_scaffold_001528_01G000100.1">
    <property type="protein sequence ID" value="TraesCLE_scaffold_001528_01G000100.1"/>
    <property type="gene ID" value="TraesCLE_scaffold_001528_01G000100"/>
</dbReference>
<organism evidence="2">
    <name type="scientific">Triticum aestivum</name>
    <name type="common">Wheat</name>
    <dbReference type="NCBI Taxonomy" id="4565"/>
    <lineage>
        <taxon>Eukaryota</taxon>
        <taxon>Viridiplantae</taxon>
        <taxon>Streptophyta</taxon>
        <taxon>Embryophyta</taxon>
        <taxon>Tracheophyta</taxon>
        <taxon>Spermatophyta</taxon>
        <taxon>Magnoliopsida</taxon>
        <taxon>Liliopsida</taxon>
        <taxon>Poales</taxon>
        <taxon>Poaceae</taxon>
        <taxon>BOP clade</taxon>
        <taxon>Pooideae</taxon>
        <taxon>Triticodae</taxon>
        <taxon>Triticeae</taxon>
        <taxon>Triticinae</taxon>
        <taxon>Triticum</taxon>
    </lineage>
</organism>
<dbReference type="OMA" id="MAEDWRM"/>
<reference evidence="2" key="2">
    <citation type="submission" date="2018-10" db="UniProtKB">
        <authorList>
            <consortium name="EnsemblPlants"/>
        </authorList>
    </citation>
    <scope>IDENTIFICATION</scope>
</reference>
<dbReference type="Gramene" id="TraesRN2D0100695600.1">
    <property type="protein sequence ID" value="TraesRN2D0100695600.1"/>
    <property type="gene ID" value="TraesRN2D0100695600"/>
</dbReference>
<dbReference type="OrthoDB" id="685990at2759"/>
<dbReference type="EnsemblPlants" id="TraesCS2D02G282100.1">
    <property type="protein sequence ID" value="TraesCS2D02G282100.1"/>
    <property type="gene ID" value="TraesCS2D02G282100"/>
</dbReference>
<dbReference type="AlphaFoldDB" id="A0A3B6DCT4"/>
<keyword evidence="3" id="KW-1185">Reference proteome</keyword>
<proteinExistence type="predicted"/>
<feature type="region of interest" description="Disordered" evidence="1">
    <location>
        <begin position="17"/>
        <end position="40"/>
    </location>
</feature>
<dbReference type="Gramene" id="TraesWEE_scaffold_134225_01G000100.1">
    <property type="protein sequence ID" value="TraesWEE_scaffold_134225_01G000100.1"/>
    <property type="gene ID" value="TraesWEE_scaffold_134225_01G000100"/>
</dbReference>
<dbReference type="Gramene" id="TraesCS2D03G0653900.1">
    <property type="protein sequence ID" value="TraesCS2D03G0653900.1.CDS"/>
    <property type="gene ID" value="TraesCS2D03G0653900"/>
</dbReference>
<evidence type="ECO:0000256" key="1">
    <source>
        <dbReference type="SAM" id="MobiDB-lite"/>
    </source>
</evidence>